<feature type="transmembrane region" description="Helical" evidence="1">
    <location>
        <begin position="6"/>
        <end position="24"/>
    </location>
</feature>
<evidence type="ECO:0000256" key="1">
    <source>
        <dbReference type="SAM" id="Phobius"/>
    </source>
</evidence>
<proteinExistence type="predicted"/>
<dbReference type="Proteomes" id="UP000185839">
    <property type="component" value="Unassembled WGS sequence"/>
</dbReference>
<keyword evidence="1" id="KW-0812">Transmembrane</keyword>
<keyword evidence="1" id="KW-0472">Membrane</keyword>
<protein>
    <submittedName>
        <fullName evidence="2">Uncharacterized protein</fullName>
    </submittedName>
</protein>
<evidence type="ECO:0000313" key="2">
    <source>
        <dbReference type="EMBL" id="SIS44761.1"/>
    </source>
</evidence>
<gene>
    <name evidence="2" type="ORF">SAMN05421789_101154</name>
</gene>
<keyword evidence="3" id="KW-1185">Reference proteome</keyword>
<reference evidence="3" key="1">
    <citation type="submission" date="2017-01" db="EMBL/GenBank/DDBJ databases">
        <authorList>
            <person name="Varghese N."/>
            <person name="Submissions S."/>
        </authorList>
    </citation>
    <scope>NUCLEOTIDE SEQUENCE [LARGE SCALE GENOMIC DNA]</scope>
    <source>
        <strain evidence="3">DSM 23145</strain>
    </source>
</reference>
<accession>A0A1N7J688</accession>
<dbReference type="EMBL" id="FTOI01000001">
    <property type="protein sequence ID" value="SIS44761.1"/>
    <property type="molecule type" value="Genomic_DNA"/>
</dbReference>
<evidence type="ECO:0000313" key="3">
    <source>
        <dbReference type="Proteomes" id="UP000185839"/>
    </source>
</evidence>
<name>A0A1N7J688_9FLAO</name>
<dbReference type="AlphaFoldDB" id="A0A1N7J688"/>
<organism evidence="2 3">
    <name type="scientific">Kaistella chaponensis</name>
    <dbReference type="NCBI Taxonomy" id="713588"/>
    <lineage>
        <taxon>Bacteria</taxon>
        <taxon>Pseudomonadati</taxon>
        <taxon>Bacteroidota</taxon>
        <taxon>Flavobacteriia</taxon>
        <taxon>Flavobacteriales</taxon>
        <taxon>Weeksellaceae</taxon>
        <taxon>Chryseobacterium group</taxon>
        <taxon>Kaistella</taxon>
    </lineage>
</organism>
<keyword evidence="1" id="KW-1133">Transmembrane helix</keyword>
<sequence>MRKVILIVYFLQIILDRLLLSILLKMHKVFGNQFTS</sequence>